<evidence type="ECO:0000256" key="5">
    <source>
        <dbReference type="SAM" id="SignalP"/>
    </source>
</evidence>
<dbReference type="AlphaFoldDB" id="A0A917D7T0"/>
<keyword evidence="7" id="KW-1185">Reference proteome</keyword>
<dbReference type="EMBL" id="BMJJ01000001">
    <property type="protein sequence ID" value="GGD04906.1"/>
    <property type="molecule type" value="Genomic_DNA"/>
</dbReference>
<proteinExistence type="predicted"/>
<comment type="function">
    <text evidence="1">May be involved in the biogenesis of curli organelles.</text>
</comment>
<organism evidence="6 7">
    <name type="scientific">Aureimonas glaciei</name>
    <dbReference type="NCBI Taxonomy" id="1776957"/>
    <lineage>
        <taxon>Bacteria</taxon>
        <taxon>Pseudomonadati</taxon>
        <taxon>Pseudomonadota</taxon>
        <taxon>Alphaproteobacteria</taxon>
        <taxon>Hyphomicrobiales</taxon>
        <taxon>Aurantimonadaceae</taxon>
        <taxon>Aureimonas</taxon>
    </lineage>
</organism>
<dbReference type="InterPro" id="IPR018893">
    <property type="entry name" value="T8SS_CsgF"/>
</dbReference>
<feature type="compositionally biased region" description="Low complexity" evidence="4">
    <location>
        <begin position="76"/>
        <end position="90"/>
    </location>
</feature>
<dbReference type="Pfam" id="PF10614">
    <property type="entry name" value="CsgF"/>
    <property type="match status" value="1"/>
</dbReference>
<comment type="caution">
    <text evidence="6">The sequence shown here is derived from an EMBL/GenBank/DDBJ whole genome shotgun (WGS) entry which is preliminary data.</text>
</comment>
<name>A0A917D7T0_9HYPH</name>
<feature type="signal peptide" evidence="5">
    <location>
        <begin position="1"/>
        <end position="18"/>
    </location>
</feature>
<dbReference type="RefSeq" id="WP_188848933.1">
    <property type="nucleotide sequence ID" value="NZ_BMJJ01000001.1"/>
</dbReference>
<evidence type="ECO:0000256" key="1">
    <source>
        <dbReference type="ARBA" id="ARBA00003989"/>
    </source>
</evidence>
<keyword evidence="3 5" id="KW-0732">Signal</keyword>
<evidence type="ECO:0000313" key="6">
    <source>
        <dbReference type="EMBL" id="GGD04906.1"/>
    </source>
</evidence>
<evidence type="ECO:0000256" key="4">
    <source>
        <dbReference type="SAM" id="MobiDB-lite"/>
    </source>
</evidence>
<feature type="region of interest" description="Disordered" evidence="4">
    <location>
        <begin position="71"/>
        <end position="98"/>
    </location>
</feature>
<protein>
    <recommendedName>
        <fullName evidence="2">Curli production assembly/transport component CsgF</fullName>
    </recommendedName>
</protein>
<accession>A0A917D7T0</accession>
<dbReference type="Proteomes" id="UP000613160">
    <property type="component" value="Unassembled WGS sequence"/>
</dbReference>
<sequence>MTQTFLRLAGVLAFTVLAAGSTTSASELVYRPINPSFGGDAINGNWLLSQATAQAPGAGSGTGGFTIDFPDFGSIPQTTPTDPTTLPEVPITTPVVGN</sequence>
<evidence type="ECO:0000313" key="7">
    <source>
        <dbReference type="Proteomes" id="UP000613160"/>
    </source>
</evidence>
<evidence type="ECO:0000256" key="3">
    <source>
        <dbReference type="ARBA" id="ARBA00022729"/>
    </source>
</evidence>
<reference evidence="6" key="1">
    <citation type="journal article" date="2014" name="Int. J. Syst. Evol. Microbiol.">
        <title>Complete genome sequence of Corynebacterium casei LMG S-19264T (=DSM 44701T), isolated from a smear-ripened cheese.</title>
        <authorList>
            <consortium name="US DOE Joint Genome Institute (JGI-PGF)"/>
            <person name="Walter F."/>
            <person name="Albersmeier A."/>
            <person name="Kalinowski J."/>
            <person name="Ruckert C."/>
        </authorList>
    </citation>
    <scope>NUCLEOTIDE SEQUENCE</scope>
    <source>
        <strain evidence="6">CGMCC 1.15493</strain>
    </source>
</reference>
<reference evidence="6" key="2">
    <citation type="submission" date="2020-09" db="EMBL/GenBank/DDBJ databases">
        <authorList>
            <person name="Sun Q."/>
            <person name="Zhou Y."/>
        </authorList>
    </citation>
    <scope>NUCLEOTIDE SEQUENCE</scope>
    <source>
        <strain evidence="6">CGMCC 1.15493</strain>
    </source>
</reference>
<gene>
    <name evidence="6" type="ORF">GCM10011335_04670</name>
</gene>
<feature type="chain" id="PRO_5037801109" description="Curli production assembly/transport component CsgF" evidence="5">
    <location>
        <begin position="19"/>
        <end position="98"/>
    </location>
</feature>
<evidence type="ECO:0000256" key="2">
    <source>
        <dbReference type="ARBA" id="ARBA00014031"/>
    </source>
</evidence>